<gene>
    <name evidence="2" type="ORF">PMACD_LOCUS14877</name>
</gene>
<sequence>MMMVRSLLNFVKKKGKLDKNHKVYTDKQLENLLETALTHTDLNNDGYIDYLEYRISNYKAQAKNVGGQPR</sequence>
<accession>A0A821XKI6</accession>
<dbReference type="Gene3D" id="1.10.238.10">
    <property type="entry name" value="EF-hand"/>
    <property type="match status" value="1"/>
</dbReference>
<dbReference type="InterPro" id="IPR018247">
    <property type="entry name" value="EF_Hand_1_Ca_BS"/>
</dbReference>
<evidence type="ECO:0000313" key="3">
    <source>
        <dbReference type="Proteomes" id="UP000663880"/>
    </source>
</evidence>
<dbReference type="OrthoDB" id="289247at2759"/>
<keyword evidence="3" id="KW-1185">Reference proteome</keyword>
<dbReference type="Proteomes" id="UP000663880">
    <property type="component" value="Unassembled WGS sequence"/>
</dbReference>
<evidence type="ECO:0008006" key="4">
    <source>
        <dbReference type="Google" id="ProtNLM"/>
    </source>
</evidence>
<evidence type="ECO:0000313" key="2">
    <source>
        <dbReference type="EMBL" id="CAF4942691.1"/>
    </source>
</evidence>
<proteinExistence type="predicted"/>
<dbReference type="InterPro" id="IPR011992">
    <property type="entry name" value="EF-hand-dom_pair"/>
</dbReference>
<dbReference type="AlphaFoldDB" id="A0A821XKI6"/>
<keyword evidence="1" id="KW-0106">Calcium</keyword>
<reference evidence="2" key="1">
    <citation type="submission" date="2021-02" db="EMBL/GenBank/DDBJ databases">
        <authorList>
            <person name="Steward A R."/>
        </authorList>
    </citation>
    <scope>NUCLEOTIDE SEQUENCE</scope>
</reference>
<organism evidence="2 3">
    <name type="scientific">Pieris macdunnoughi</name>
    <dbReference type="NCBI Taxonomy" id="345717"/>
    <lineage>
        <taxon>Eukaryota</taxon>
        <taxon>Metazoa</taxon>
        <taxon>Ecdysozoa</taxon>
        <taxon>Arthropoda</taxon>
        <taxon>Hexapoda</taxon>
        <taxon>Insecta</taxon>
        <taxon>Pterygota</taxon>
        <taxon>Neoptera</taxon>
        <taxon>Endopterygota</taxon>
        <taxon>Lepidoptera</taxon>
        <taxon>Glossata</taxon>
        <taxon>Ditrysia</taxon>
        <taxon>Papilionoidea</taxon>
        <taxon>Pieridae</taxon>
        <taxon>Pierinae</taxon>
        <taxon>Pieris</taxon>
    </lineage>
</organism>
<dbReference type="SUPFAM" id="SSF47473">
    <property type="entry name" value="EF-hand"/>
    <property type="match status" value="1"/>
</dbReference>
<comment type="caution">
    <text evidence="2">The sequence shown here is derived from an EMBL/GenBank/DDBJ whole genome shotgun (WGS) entry which is preliminary data.</text>
</comment>
<dbReference type="EMBL" id="CAJOBZ010000068">
    <property type="protein sequence ID" value="CAF4942691.1"/>
    <property type="molecule type" value="Genomic_DNA"/>
</dbReference>
<protein>
    <recommendedName>
        <fullName evidence="4">EF-hand domain-containing protein</fullName>
    </recommendedName>
</protein>
<evidence type="ECO:0000256" key="1">
    <source>
        <dbReference type="ARBA" id="ARBA00022837"/>
    </source>
</evidence>
<name>A0A821XKI6_9NEOP</name>
<dbReference type="PROSITE" id="PS00018">
    <property type="entry name" value="EF_HAND_1"/>
    <property type="match status" value="1"/>
</dbReference>